<gene>
    <name evidence="1" type="ORF">E2C01_003518</name>
</gene>
<sequence>MIFITQSNVAPDPLTVALKILWSDTFLDGQKTKEKAQYKNISYIAWVVGVKQPRPVAPCRERTV</sequence>
<comment type="caution">
    <text evidence="1">The sequence shown here is derived from an EMBL/GenBank/DDBJ whole genome shotgun (WGS) entry which is preliminary data.</text>
</comment>
<dbReference type="Proteomes" id="UP000324222">
    <property type="component" value="Unassembled WGS sequence"/>
</dbReference>
<accession>A0A5B7CQC3</accession>
<dbReference type="EMBL" id="VSRR010000134">
    <property type="protein sequence ID" value="MPC10874.1"/>
    <property type="molecule type" value="Genomic_DNA"/>
</dbReference>
<keyword evidence="2" id="KW-1185">Reference proteome</keyword>
<dbReference type="AlphaFoldDB" id="A0A5B7CQC3"/>
<name>A0A5B7CQC3_PORTR</name>
<evidence type="ECO:0000313" key="1">
    <source>
        <dbReference type="EMBL" id="MPC10874.1"/>
    </source>
</evidence>
<evidence type="ECO:0000313" key="2">
    <source>
        <dbReference type="Proteomes" id="UP000324222"/>
    </source>
</evidence>
<organism evidence="1 2">
    <name type="scientific">Portunus trituberculatus</name>
    <name type="common">Swimming crab</name>
    <name type="synonym">Neptunus trituberculatus</name>
    <dbReference type="NCBI Taxonomy" id="210409"/>
    <lineage>
        <taxon>Eukaryota</taxon>
        <taxon>Metazoa</taxon>
        <taxon>Ecdysozoa</taxon>
        <taxon>Arthropoda</taxon>
        <taxon>Crustacea</taxon>
        <taxon>Multicrustacea</taxon>
        <taxon>Malacostraca</taxon>
        <taxon>Eumalacostraca</taxon>
        <taxon>Eucarida</taxon>
        <taxon>Decapoda</taxon>
        <taxon>Pleocyemata</taxon>
        <taxon>Brachyura</taxon>
        <taxon>Eubrachyura</taxon>
        <taxon>Portunoidea</taxon>
        <taxon>Portunidae</taxon>
        <taxon>Portuninae</taxon>
        <taxon>Portunus</taxon>
    </lineage>
</organism>
<reference evidence="1 2" key="1">
    <citation type="submission" date="2019-05" db="EMBL/GenBank/DDBJ databases">
        <title>Another draft genome of Portunus trituberculatus and its Hox gene families provides insights of decapod evolution.</title>
        <authorList>
            <person name="Jeong J.-H."/>
            <person name="Song I."/>
            <person name="Kim S."/>
            <person name="Choi T."/>
            <person name="Kim D."/>
            <person name="Ryu S."/>
            <person name="Kim W."/>
        </authorList>
    </citation>
    <scope>NUCLEOTIDE SEQUENCE [LARGE SCALE GENOMIC DNA]</scope>
    <source>
        <tissue evidence="1">Muscle</tissue>
    </source>
</reference>
<proteinExistence type="predicted"/>
<protein>
    <submittedName>
        <fullName evidence="1">Uncharacterized protein</fullName>
    </submittedName>
</protein>